<sequence>MVFRFLKSMEYFANFSEFEKTEDFDRLENRVAEKLESFSEYTTFLIPYNDRKKLTAAEKVCIGNYQDVHSWNDQKQDWSFPIPGNWRKKSWCYVINSCCRNPEFYDLMTEDEKELIDFHFQNLDTAIQKSKADKDYWIYKGVSDIKWLENPSEGTTYSDQAYGSFSLDFQKALEYTTLKNPVLFQLNLKKGMQALYVDQAEAEILRPRQKCYRIKTITVDSFPISKYINKETIVYTIEEFKK</sequence>
<dbReference type="PROSITE" id="PS51996">
    <property type="entry name" value="TR_MART"/>
    <property type="match status" value="1"/>
</dbReference>
<dbReference type="Proteomes" id="UP001272052">
    <property type="component" value="Unassembled WGS sequence"/>
</dbReference>
<organism evidence="2 3">
    <name type="scientific">Methanimicrococcus hacksteinii</name>
    <dbReference type="NCBI Taxonomy" id="3028293"/>
    <lineage>
        <taxon>Archaea</taxon>
        <taxon>Methanobacteriati</taxon>
        <taxon>Methanobacteriota</taxon>
        <taxon>Stenosarchaea group</taxon>
        <taxon>Methanomicrobia</taxon>
        <taxon>Methanosarcinales</taxon>
        <taxon>Methanosarcinaceae</taxon>
        <taxon>Methanimicrococcus</taxon>
    </lineage>
</organism>
<proteinExistence type="predicted"/>
<keyword evidence="3" id="KW-1185">Reference proteome</keyword>
<evidence type="ECO:0000313" key="3">
    <source>
        <dbReference type="Proteomes" id="UP001272052"/>
    </source>
</evidence>
<protein>
    <recommendedName>
        <fullName evidence="1">ADP ribosyltransferase domain-containing protein</fullName>
    </recommendedName>
</protein>
<evidence type="ECO:0000259" key="1">
    <source>
        <dbReference type="Pfam" id="PF03496"/>
    </source>
</evidence>
<dbReference type="Gene3D" id="3.90.176.10">
    <property type="entry name" value="Toxin ADP-ribosyltransferase, Chain A, domain 1"/>
    <property type="match status" value="1"/>
</dbReference>
<comment type="caution">
    <text evidence="2">The sequence shown here is derived from an EMBL/GenBank/DDBJ whole genome shotgun (WGS) entry which is preliminary data.</text>
</comment>
<evidence type="ECO:0000313" key="2">
    <source>
        <dbReference type="EMBL" id="MDV0445375.1"/>
    </source>
</evidence>
<feature type="domain" description="ADP ribosyltransferase" evidence="1">
    <location>
        <begin position="116"/>
        <end position="225"/>
    </location>
</feature>
<accession>A0ABU3VR44</accession>
<dbReference type="SUPFAM" id="SSF56399">
    <property type="entry name" value="ADP-ribosylation"/>
    <property type="match status" value="1"/>
</dbReference>
<gene>
    <name evidence="2" type="ORF">MmiAt1_09520</name>
</gene>
<dbReference type="EMBL" id="JAWDKC010000015">
    <property type="protein sequence ID" value="MDV0445375.1"/>
    <property type="molecule type" value="Genomic_DNA"/>
</dbReference>
<dbReference type="InterPro" id="IPR003540">
    <property type="entry name" value="ADP-ribosyltransferase"/>
</dbReference>
<dbReference type="Pfam" id="PF03496">
    <property type="entry name" value="ADPrib_exo_Tox"/>
    <property type="match status" value="1"/>
</dbReference>
<reference evidence="2 3" key="1">
    <citation type="submission" date="2023-06" db="EMBL/GenBank/DDBJ databases">
        <title>Genome sequence of Methanimicrococcus sp. At1.</title>
        <authorList>
            <person name="Protasov E."/>
            <person name="Platt K."/>
            <person name="Poehlein A."/>
            <person name="Daniel R."/>
            <person name="Brune A."/>
        </authorList>
    </citation>
    <scope>NUCLEOTIDE SEQUENCE [LARGE SCALE GENOMIC DNA]</scope>
    <source>
        <strain evidence="2 3">At1</strain>
    </source>
</reference>
<name>A0ABU3VR44_9EURY</name>